<dbReference type="GO" id="GO:0005886">
    <property type="term" value="C:plasma membrane"/>
    <property type="evidence" value="ECO:0007669"/>
    <property type="project" value="TreeGrafter"/>
</dbReference>
<keyword evidence="11 13" id="KW-0456">Lyase</keyword>
<dbReference type="Gene3D" id="6.10.250.780">
    <property type="match status" value="1"/>
</dbReference>
<evidence type="ECO:0000256" key="3">
    <source>
        <dbReference type="ARBA" id="ARBA00022692"/>
    </source>
</evidence>
<dbReference type="FunFam" id="3.30.70.1230:FF:000004">
    <property type="entry name" value="Guanylate cyclase"/>
    <property type="match status" value="1"/>
</dbReference>
<dbReference type="GO" id="GO:0004016">
    <property type="term" value="F:adenylate cyclase activity"/>
    <property type="evidence" value="ECO:0007669"/>
    <property type="project" value="TreeGrafter"/>
</dbReference>
<dbReference type="InterPro" id="IPR018297">
    <property type="entry name" value="A/G_cyclase_CS"/>
</dbReference>
<sequence>MISGITSKPFINFLSYFRKIPRKTVLRPELSTQSFAMEKPGHSMGELFKISIKPSKFCYADPISTRGKHLQLFRVLTLILLPLIGLVAFAAIWMIQAMDNTEDLQKIKEQIDKAHRIGNLIHSLQLERANTILALQTGNYTPMEDAYENTDAFIRNMFEFPDCLQVNYSQEGLLFLLQDHRLNIKNESLNESLGELEFYTNLNSCLMSSLFEATKKMRHGEMWQELVAYKFLVTSKESIGIILSLGIIFFEKGFLPETEYIFLREEAAMAKDHLNTVQSYSSRAMELYLQYNETHGDIFSKLEYFQKQFSKNEFSDASLEAGIVYHDNTVEYLDILKTIKFALKDAMLEKINDDVTNSETHLFISYFIFVFALILTPVLVFILYRLTASVQKYALEAFMKSKQLSKEKQRSDALLYQMLPETVAKQLKMNKAVTAEYFDQVTIYFSDIVGFTNLSAQSTPLQVVDLLNKLYQLFDSCIDMYDVYKVETIGDAYMVVSGLPTRNIEKHASEIALLAIELLLGVSDFNIPHLPEETLQLRIGLHSGSVVAGVVGNKMPRYCLFGDTVNVASRMESCGRPNKIHISTSTRDALERIGGFEVEVRGLIAVKGKGEMETYWLEGTSHKVPRRTGLLPLPDAANNNSHLKISGNHKHNNVNGLIML</sequence>
<evidence type="ECO:0000313" key="16">
    <source>
        <dbReference type="EMBL" id="KAK6175580.1"/>
    </source>
</evidence>
<dbReference type="Proteomes" id="UP001347796">
    <property type="component" value="Unassembled WGS sequence"/>
</dbReference>
<dbReference type="GO" id="GO:0001653">
    <property type="term" value="F:peptide receptor activity"/>
    <property type="evidence" value="ECO:0007669"/>
    <property type="project" value="TreeGrafter"/>
</dbReference>
<dbReference type="EMBL" id="JAZGQO010000010">
    <property type="protein sequence ID" value="KAK6175580.1"/>
    <property type="molecule type" value="Genomic_DNA"/>
</dbReference>
<evidence type="ECO:0000256" key="7">
    <source>
        <dbReference type="ARBA" id="ARBA00023134"/>
    </source>
</evidence>
<evidence type="ECO:0000256" key="2">
    <source>
        <dbReference type="ARBA" id="ARBA00012202"/>
    </source>
</evidence>
<reference evidence="16 17" key="1">
    <citation type="submission" date="2024-01" db="EMBL/GenBank/DDBJ databases">
        <title>The genome of the rayed Mediterranean limpet Patella caerulea (Linnaeus, 1758).</title>
        <authorList>
            <person name="Anh-Thu Weber A."/>
            <person name="Halstead-Nussloch G."/>
        </authorList>
    </citation>
    <scope>NUCLEOTIDE SEQUENCE [LARGE SCALE GENOMIC DNA]</scope>
    <source>
        <strain evidence="16">AATW-2023a</strain>
        <tissue evidence="16">Whole specimen</tissue>
    </source>
</reference>
<evidence type="ECO:0000256" key="6">
    <source>
        <dbReference type="ARBA" id="ARBA00022989"/>
    </source>
</evidence>
<evidence type="ECO:0000256" key="11">
    <source>
        <dbReference type="ARBA" id="ARBA00023239"/>
    </source>
</evidence>
<keyword evidence="7" id="KW-0342">GTP-binding</keyword>
<dbReference type="InterPro" id="IPR011645">
    <property type="entry name" value="HNOB_dom_associated"/>
</dbReference>
<dbReference type="GO" id="GO:0007168">
    <property type="term" value="P:receptor guanylyl cyclase signaling pathway"/>
    <property type="evidence" value="ECO:0007669"/>
    <property type="project" value="TreeGrafter"/>
</dbReference>
<comment type="subcellular location">
    <subcellularLocation>
        <location evidence="1">Membrane</location>
        <topology evidence="1">Single-pass type I membrane protein</topology>
    </subcellularLocation>
</comment>
<keyword evidence="10" id="KW-0325">Glycoprotein</keyword>
<keyword evidence="6 14" id="KW-1133">Transmembrane helix</keyword>
<keyword evidence="12" id="KW-0141">cGMP biosynthesis</keyword>
<dbReference type="InterPro" id="IPR001054">
    <property type="entry name" value="A/G_cyclase"/>
</dbReference>
<evidence type="ECO:0000256" key="8">
    <source>
        <dbReference type="ARBA" id="ARBA00023136"/>
    </source>
</evidence>
<feature type="transmembrane region" description="Helical" evidence="14">
    <location>
        <begin position="363"/>
        <end position="384"/>
    </location>
</feature>
<evidence type="ECO:0000256" key="5">
    <source>
        <dbReference type="ARBA" id="ARBA00022741"/>
    </source>
</evidence>
<dbReference type="PANTHER" id="PTHR11920:SF499">
    <property type="entry name" value="GUANYLATE CYCLASE DOMAIN-CONTAINING PROTEIN"/>
    <property type="match status" value="1"/>
</dbReference>
<feature type="transmembrane region" description="Helical" evidence="14">
    <location>
        <begin position="72"/>
        <end position="95"/>
    </location>
</feature>
<organism evidence="16 17">
    <name type="scientific">Patella caerulea</name>
    <name type="common">Rayed Mediterranean limpet</name>
    <dbReference type="NCBI Taxonomy" id="87958"/>
    <lineage>
        <taxon>Eukaryota</taxon>
        <taxon>Metazoa</taxon>
        <taxon>Spiralia</taxon>
        <taxon>Lophotrochozoa</taxon>
        <taxon>Mollusca</taxon>
        <taxon>Gastropoda</taxon>
        <taxon>Patellogastropoda</taxon>
        <taxon>Patelloidea</taxon>
        <taxon>Patellidae</taxon>
        <taxon>Patella</taxon>
    </lineage>
</organism>
<comment type="similarity">
    <text evidence="13">Belongs to the adenylyl cyclase class-4/guanylyl cyclase family.</text>
</comment>
<dbReference type="PROSITE" id="PS50125">
    <property type="entry name" value="GUANYLATE_CYCLASE_2"/>
    <property type="match status" value="1"/>
</dbReference>
<keyword evidence="4" id="KW-0732">Signal</keyword>
<dbReference type="Pfam" id="PF00211">
    <property type="entry name" value="Guanylate_cyc"/>
    <property type="match status" value="1"/>
</dbReference>
<keyword evidence="8 14" id="KW-0472">Membrane</keyword>
<dbReference type="PANTHER" id="PTHR11920">
    <property type="entry name" value="GUANYLYL CYCLASE"/>
    <property type="match status" value="1"/>
</dbReference>
<comment type="caution">
    <text evidence="16">The sequence shown here is derived from an EMBL/GenBank/DDBJ whole genome shotgun (WGS) entry which is preliminary data.</text>
</comment>
<dbReference type="InterPro" id="IPR029787">
    <property type="entry name" value="Nucleotide_cyclase"/>
</dbReference>
<dbReference type="Gene3D" id="3.30.70.1230">
    <property type="entry name" value="Nucleotide cyclase"/>
    <property type="match status" value="1"/>
</dbReference>
<keyword evidence="3 14" id="KW-0812">Transmembrane</keyword>
<evidence type="ECO:0000259" key="15">
    <source>
        <dbReference type="PROSITE" id="PS50125"/>
    </source>
</evidence>
<evidence type="ECO:0000256" key="1">
    <source>
        <dbReference type="ARBA" id="ARBA00004479"/>
    </source>
</evidence>
<dbReference type="SMART" id="SM00044">
    <property type="entry name" value="CYCc"/>
    <property type="match status" value="1"/>
</dbReference>
<evidence type="ECO:0000256" key="10">
    <source>
        <dbReference type="ARBA" id="ARBA00023180"/>
    </source>
</evidence>
<dbReference type="GO" id="GO:0004383">
    <property type="term" value="F:guanylate cyclase activity"/>
    <property type="evidence" value="ECO:0007669"/>
    <property type="project" value="UniProtKB-EC"/>
</dbReference>
<feature type="domain" description="Guanylate cyclase" evidence="15">
    <location>
        <begin position="442"/>
        <end position="572"/>
    </location>
</feature>
<dbReference type="GO" id="GO:0005525">
    <property type="term" value="F:GTP binding"/>
    <property type="evidence" value="ECO:0007669"/>
    <property type="project" value="UniProtKB-KW"/>
</dbReference>
<accession>A0AAN8JHG9</accession>
<evidence type="ECO:0000256" key="12">
    <source>
        <dbReference type="ARBA" id="ARBA00023293"/>
    </source>
</evidence>
<protein>
    <recommendedName>
        <fullName evidence="2">guanylate cyclase</fullName>
        <ecNumber evidence="2">4.6.1.2</ecNumber>
    </recommendedName>
</protein>
<dbReference type="Pfam" id="PF08376">
    <property type="entry name" value="NIT"/>
    <property type="match status" value="1"/>
</dbReference>
<evidence type="ECO:0000256" key="9">
    <source>
        <dbReference type="ARBA" id="ARBA00023170"/>
    </source>
</evidence>
<evidence type="ECO:0000256" key="4">
    <source>
        <dbReference type="ARBA" id="ARBA00022729"/>
    </source>
</evidence>
<evidence type="ECO:0000256" key="13">
    <source>
        <dbReference type="RuleBase" id="RU000405"/>
    </source>
</evidence>
<dbReference type="AlphaFoldDB" id="A0AAN8JHG9"/>
<gene>
    <name evidence="16" type="ORF">SNE40_014010</name>
</gene>
<proteinExistence type="inferred from homology"/>
<dbReference type="InterPro" id="IPR050401">
    <property type="entry name" value="Cyclic_nucleotide_synthase"/>
</dbReference>
<dbReference type="GO" id="GO:0035556">
    <property type="term" value="P:intracellular signal transduction"/>
    <property type="evidence" value="ECO:0007669"/>
    <property type="project" value="InterPro"/>
</dbReference>
<dbReference type="SUPFAM" id="SSF55073">
    <property type="entry name" value="Nucleotide cyclase"/>
    <property type="match status" value="1"/>
</dbReference>
<dbReference type="PROSITE" id="PS00452">
    <property type="entry name" value="GUANYLATE_CYCLASE_1"/>
    <property type="match status" value="1"/>
</dbReference>
<dbReference type="Pfam" id="PF07701">
    <property type="entry name" value="HNOBA"/>
    <property type="match status" value="1"/>
</dbReference>
<dbReference type="InterPro" id="IPR013587">
    <property type="entry name" value="Nitrate/nitrite_sensing"/>
</dbReference>
<name>A0AAN8JHG9_PATCE</name>
<evidence type="ECO:0000256" key="14">
    <source>
        <dbReference type="SAM" id="Phobius"/>
    </source>
</evidence>
<dbReference type="CDD" id="cd07302">
    <property type="entry name" value="CHD"/>
    <property type="match status" value="1"/>
</dbReference>
<keyword evidence="5" id="KW-0547">Nucleotide-binding</keyword>
<dbReference type="EC" id="4.6.1.2" evidence="2"/>
<keyword evidence="9" id="KW-0675">Receptor</keyword>
<keyword evidence="17" id="KW-1185">Reference proteome</keyword>
<evidence type="ECO:0000313" key="17">
    <source>
        <dbReference type="Proteomes" id="UP001347796"/>
    </source>
</evidence>